<proteinExistence type="predicted"/>
<evidence type="ECO:0000313" key="1">
    <source>
        <dbReference type="EMBL" id="MFC7371261.1"/>
    </source>
</evidence>
<dbReference type="Proteomes" id="UP001596549">
    <property type="component" value="Unassembled WGS sequence"/>
</dbReference>
<reference evidence="2" key="1">
    <citation type="journal article" date="2019" name="Int. J. Syst. Evol. Microbiol.">
        <title>The Global Catalogue of Microorganisms (GCM) 10K type strain sequencing project: providing services to taxonomists for standard genome sequencing and annotation.</title>
        <authorList>
            <consortium name="The Broad Institute Genomics Platform"/>
            <consortium name="The Broad Institute Genome Sequencing Center for Infectious Disease"/>
            <person name="Wu L."/>
            <person name="Ma J."/>
        </authorList>
    </citation>
    <scope>NUCLEOTIDE SEQUENCE [LARGE SCALE GENOMIC DNA]</scope>
    <source>
        <strain evidence="2">NBRC 106396</strain>
    </source>
</reference>
<keyword evidence="2" id="KW-1185">Reference proteome</keyword>
<protein>
    <recommendedName>
        <fullName evidence="3">DUF4123 domain-containing protein</fullName>
    </recommendedName>
</protein>
<evidence type="ECO:0000313" key="2">
    <source>
        <dbReference type="Proteomes" id="UP001596549"/>
    </source>
</evidence>
<dbReference type="RefSeq" id="WP_379747662.1">
    <property type="nucleotide sequence ID" value="NZ_JBHTCP010000012.1"/>
</dbReference>
<dbReference type="EMBL" id="JBHTCP010000012">
    <property type="protein sequence ID" value="MFC7371261.1"/>
    <property type="molecule type" value="Genomic_DNA"/>
</dbReference>
<comment type="caution">
    <text evidence="1">The sequence shown here is derived from an EMBL/GenBank/DDBJ whole genome shotgun (WGS) entry which is preliminary data.</text>
</comment>
<accession>A0ABW2NP35</accession>
<name>A0ABW2NP35_9BACL</name>
<evidence type="ECO:0008006" key="3">
    <source>
        <dbReference type="Google" id="ProtNLM"/>
    </source>
</evidence>
<gene>
    <name evidence="1" type="ORF">ACFQPF_06200</name>
</gene>
<organism evidence="1 2">
    <name type="scientific">Fictibacillus iocasae</name>
    <dbReference type="NCBI Taxonomy" id="2715437"/>
    <lineage>
        <taxon>Bacteria</taxon>
        <taxon>Bacillati</taxon>
        <taxon>Bacillota</taxon>
        <taxon>Bacilli</taxon>
        <taxon>Bacillales</taxon>
        <taxon>Fictibacillaceae</taxon>
        <taxon>Fictibacillus</taxon>
    </lineage>
</organism>
<sequence>MEMLNLLKDRYGLADVTWKDHPSIINSSSGCKKIRFWTDKNLLLWHTAYRDEAGKKDSPFLDRMIRTIKGESSVPFQEKWLTLHDCSEEPYDMIGFEKDWGALLSKLLTAGQKNYAHMVLQPDASEFDFQSLLDFALPLTKTSSSLSMIRLSLAEARKRTQQALSLIRLADGCEPPVLNQEISTKNGWKVLNFLFFEAGAGVPVRSFEPLKQFLQEWIASCGSSSLKKLLTEVNKGFPLHEEQGLLLTAEIMMPKELDKCIRQLQTGGLEETVLCMDRFAREWELNRRLLMAVTEWMDDNRKKVAL</sequence>